<dbReference type="STRING" id="208445.SAMN04489727_8773"/>
<dbReference type="Proteomes" id="UP000199622">
    <property type="component" value="Unassembled WGS sequence"/>
</dbReference>
<evidence type="ECO:0000313" key="1">
    <source>
        <dbReference type="EMBL" id="SED65837.1"/>
    </source>
</evidence>
<accession>A0A1H5CGW2</accession>
<sequence>MTGKISMRMHRADGRQVNLADLLNLIPGDDFCWSFLDFEGVGGTGPRGESILEFEELVENGGVGYVLSWPELVWFAGQLKQVINCWLVAVRVAADLEHVSEEGGAEVVVEAFDSTTWEVQATDQELVRRFSGFAAVDRAD</sequence>
<reference evidence="2" key="1">
    <citation type="submission" date="2016-10" db="EMBL/GenBank/DDBJ databases">
        <authorList>
            <person name="Varghese N."/>
            <person name="Submissions S."/>
        </authorList>
    </citation>
    <scope>NUCLEOTIDE SEQUENCE [LARGE SCALE GENOMIC DNA]</scope>
    <source>
        <strain evidence="2">DSM 44544</strain>
    </source>
</reference>
<dbReference type="OrthoDB" id="6941322at2"/>
<evidence type="ECO:0000313" key="2">
    <source>
        <dbReference type="Proteomes" id="UP000199622"/>
    </source>
</evidence>
<protein>
    <submittedName>
        <fullName evidence="1">Uncharacterized protein</fullName>
    </submittedName>
</protein>
<gene>
    <name evidence="1" type="ORF">SAMN04489727_8773</name>
</gene>
<dbReference type="AlphaFoldDB" id="A0A1H5CGW2"/>
<dbReference type="EMBL" id="FNSO01000004">
    <property type="protein sequence ID" value="SED65837.1"/>
    <property type="molecule type" value="Genomic_DNA"/>
</dbReference>
<proteinExistence type="predicted"/>
<name>A0A1H5CGW2_9PSEU</name>
<keyword evidence="2" id="KW-1185">Reference proteome</keyword>
<dbReference type="RefSeq" id="WP_091318123.1">
    <property type="nucleotide sequence ID" value="NZ_FNSO01000004.1"/>
</dbReference>
<organism evidence="1 2">
    <name type="scientific">Amycolatopsis tolypomycina</name>
    <dbReference type="NCBI Taxonomy" id="208445"/>
    <lineage>
        <taxon>Bacteria</taxon>
        <taxon>Bacillati</taxon>
        <taxon>Actinomycetota</taxon>
        <taxon>Actinomycetes</taxon>
        <taxon>Pseudonocardiales</taxon>
        <taxon>Pseudonocardiaceae</taxon>
        <taxon>Amycolatopsis</taxon>
    </lineage>
</organism>